<dbReference type="AlphaFoldDB" id="A0A919QBQ1"/>
<sequence>MGVATIAGMVTVEVIRGIAMGLPRTTEHLIRDRVKFRVGRIVYLAISPDETAMGFGFPKEERADLIRAEPEKFFMPRPSDERYHWVRAWLAALDEEETRELVTEAWRMCVPKKISALVP</sequence>
<organism evidence="1 2">
    <name type="scientific">Acrocarpospora phusangensis</name>
    <dbReference type="NCBI Taxonomy" id="1070424"/>
    <lineage>
        <taxon>Bacteria</taxon>
        <taxon>Bacillati</taxon>
        <taxon>Actinomycetota</taxon>
        <taxon>Actinomycetes</taxon>
        <taxon>Streptosporangiales</taxon>
        <taxon>Streptosporangiaceae</taxon>
        <taxon>Acrocarpospora</taxon>
    </lineage>
</organism>
<dbReference type="InterPro" id="IPR038056">
    <property type="entry name" value="YjbR-like_sf"/>
</dbReference>
<gene>
    <name evidence="1" type="ORF">Aph01nite_33960</name>
</gene>
<reference evidence="1" key="1">
    <citation type="submission" date="2021-01" db="EMBL/GenBank/DDBJ databases">
        <title>Whole genome shotgun sequence of Acrocarpospora phusangensis NBRC 108782.</title>
        <authorList>
            <person name="Komaki H."/>
            <person name="Tamura T."/>
        </authorList>
    </citation>
    <scope>NUCLEOTIDE SEQUENCE</scope>
    <source>
        <strain evidence="1">NBRC 108782</strain>
    </source>
</reference>
<protein>
    <recommendedName>
        <fullName evidence="3">YjbR protein</fullName>
    </recommendedName>
</protein>
<proteinExistence type="predicted"/>
<comment type="caution">
    <text evidence="1">The sequence shown here is derived from an EMBL/GenBank/DDBJ whole genome shotgun (WGS) entry which is preliminary data.</text>
</comment>
<dbReference type="Pfam" id="PF04237">
    <property type="entry name" value="YjbR"/>
    <property type="match status" value="1"/>
</dbReference>
<dbReference type="EMBL" id="BOOA01000025">
    <property type="protein sequence ID" value="GIH25086.1"/>
    <property type="molecule type" value="Genomic_DNA"/>
</dbReference>
<evidence type="ECO:0008006" key="3">
    <source>
        <dbReference type="Google" id="ProtNLM"/>
    </source>
</evidence>
<accession>A0A919QBQ1</accession>
<name>A0A919QBQ1_9ACTN</name>
<evidence type="ECO:0000313" key="2">
    <source>
        <dbReference type="Proteomes" id="UP000640052"/>
    </source>
</evidence>
<dbReference type="Proteomes" id="UP000640052">
    <property type="component" value="Unassembled WGS sequence"/>
</dbReference>
<keyword evidence="2" id="KW-1185">Reference proteome</keyword>
<dbReference type="SUPFAM" id="SSF142906">
    <property type="entry name" value="YjbR-like"/>
    <property type="match status" value="1"/>
</dbReference>
<dbReference type="InterPro" id="IPR058532">
    <property type="entry name" value="YjbR/MT2646/Rv2570-like"/>
</dbReference>
<dbReference type="Gene3D" id="3.90.1150.30">
    <property type="match status" value="1"/>
</dbReference>
<evidence type="ECO:0000313" key="1">
    <source>
        <dbReference type="EMBL" id="GIH25086.1"/>
    </source>
</evidence>